<keyword evidence="3" id="KW-1185">Reference proteome</keyword>
<comment type="caution">
    <text evidence="2">The sequence shown here is derived from an EMBL/GenBank/DDBJ whole genome shotgun (WGS) entry which is preliminary data.</text>
</comment>
<organism evidence="2 3">
    <name type="scientific">Prorocentrum cordatum</name>
    <dbReference type="NCBI Taxonomy" id="2364126"/>
    <lineage>
        <taxon>Eukaryota</taxon>
        <taxon>Sar</taxon>
        <taxon>Alveolata</taxon>
        <taxon>Dinophyceae</taxon>
        <taxon>Prorocentrales</taxon>
        <taxon>Prorocentraceae</taxon>
        <taxon>Prorocentrum</taxon>
    </lineage>
</organism>
<reference evidence="2" key="1">
    <citation type="submission" date="2023-10" db="EMBL/GenBank/DDBJ databases">
        <authorList>
            <person name="Chen Y."/>
            <person name="Shah S."/>
            <person name="Dougan E. K."/>
            <person name="Thang M."/>
            <person name="Chan C."/>
        </authorList>
    </citation>
    <scope>NUCLEOTIDE SEQUENCE [LARGE SCALE GENOMIC DNA]</scope>
</reference>
<feature type="region of interest" description="Disordered" evidence="1">
    <location>
        <begin position="51"/>
        <end position="72"/>
    </location>
</feature>
<proteinExistence type="predicted"/>
<dbReference type="EMBL" id="CAUYUJ010015182">
    <property type="protein sequence ID" value="CAK0850843.1"/>
    <property type="molecule type" value="Genomic_DNA"/>
</dbReference>
<evidence type="ECO:0000313" key="2">
    <source>
        <dbReference type="EMBL" id="CAK0850843.1"/>
    </source>
</evidence>
<gene>
    <name evidence="2" type="ORF">PCOR1329_LOCUS43137</name>
</gene>
<evidence type="ECO:0000313" key="3">
    <source>
        <dbReference type="Proteomes" id="UP001189429"/>
    </source>
</evidence>
<feature type="compositionally biased region" description="Gly residues" evidence="1">
    <location>
        <begin position="51"/>
        <end position="63"/>
    </location>
</feature>
<sequence>TASATRWRTWRRWAGAWRSCAGCRRGASRSMASRAPPRGRARRACSRGCAGGGGLRAAGGAGASGPAWRRSC</sequence>
<feature type="non-terminal residue" evidence="2">
    <location>
        <position position="1"/>
    </location>
</feature>
<feature type="non-terminal residue" evidence="2">
    <location>
        <position position="72"/>
    </location>
</feature>
<evidence type="ECO:0000256" key="1">
    <source>
        <dbReference type="SAM" id="MobiDB-lite"/>
    </source>
</evidence>
<protein>
    <submittedName>
        <fullName evidence="2">Uncharacterized protein</fullName>
    </submittedName>
</protein>
<dbReference type="Proteomes" id="UP001189429">
    <property type="component" value="Unassembled WGS sequence"/>
</dbReference>
<name>A0ABN9U015_9DINO</name>
<accession>A0ABN9U015</accession>